<feature type="compositionally biased region" description="Basic and acidic residues" evidence="1">
    <location>
        <begin position="381"/>
        <end position="393"/>
    </location>
</feature>
<dbReference type="GeneID" id="9056543"/>
<evidence type="ECO:0000313" key="3">
    <source>
        <dbReference type="Proteomes" id="UP000007800"/>
    </source>
</evidence>
<dbReference type="OMA" id="WEEESPP"/>
<keyword evidence="3" id="KW-1185">Reference proteome</keyword>
<proteinExistence type="predicted"/>
<feature type="region of interest" description="Disordered" evidence="1">
    <location>
        <begin position="1"/>
        <end position="439"/>
    </location>
</feature>
<feature type="compositionally biased region" description="Low complexity" evidence="1">
    <location>
        <begin position="333"/>
        <end position="346"/>
    </location>
</feature>
<evidence type="ECO:0000313" key="2">
    <source>
        <dbReference type="EMBL" id="EER13087.1"/>
    </source>
</evidence>
<feature type="compositionally biased region" description="Polar residues" evidence="1">
    <location>
        <begin position="126"/>
        <end position="148"/>
    </location>
</feature>
<dbReference type="RefSeq" id="XP_002781292.1">
    <property type="nucleotide sequence ID" value="XM_002781246.1"/>
</dbReference>
<gene>
    <name evidence="2" type="ORF">Pmar_PMAR025076</name>
</gene>
<dbReference type="Proteomes" id="UP000007800">
    <property type="component" value="Unassembled WGS sequence"/>
</dbReference>
<feature type="compositionally biased region" description="Acidic residues" evidence="1">
    <location>
        <begin position="351"/>
        <end position="380"/>
    </location>
</feature>
<dbReference type="AlphaFoldDB" id="C5KR03"/>
<dbReference type="InParanoid" id="C5KR03"/>
<feature type="compositionally biased region" description="Basic and acidic residues" evidence="1">
    <location>
        <begin position="414"/>
        <end position="423"/>
    </location>
</feature>
<accession>C5KR03</accession>
<organism evidence="3">
    <name type="scientific">Perkinsus marinus (strain ATCC 50983 / TXsc)</name>
    <dbReference type="NCBI Taxonomy" id="423536"/>
    <lineage>
        <taxon>Eukaryota</taxon>
        <taxon>Sar</taxon>
        <taxon>Alveolata</taxon>
        <taxon>Perkinsozoa</taxon>
        <taxon>Perkinsea</taxon>
        <taxon>Perkinsida</taxon>
        <taxon>Perkinsidae</taxon>
        <taxon>Perkinsus</taxon>
    </lineage>
</organism>
<feature type="compositionally biased region" description="Basic and acidic residues" evidence="1">
    <location>
        <begin position="1"/>
        <end position="67"/>
    </location>
</feature>
<evidence type="ECO:0000256" key="1">
    <source>
        <dbReference type="SAM" id="MobiDB-lite"/>
    </source>
</evidence>
<dbReference type="EMBL" id="GG675638">
    <property type="protein sequence ID" value="EER13087.1"/>
    <property type="molecule type" value="Genomic_DNA"/>
</dbReference>
<sequence length="439" mass="45338">MVMHNRGDESSRRTVRKADAGSRHSVSRELEGESDVSVHGHVEPADVEARGLKGSDGKSSNAKRDDGGSVTLPTTTRRTGKTGGRSAQKAALASKSRVAKGKNAADKKNDYEEDSESWDGGGPNAVQATAITTDRLQSISEAHTSTADAHTHGPGDASSDADNESIGAEEAQKTGADEGGVIGSQSSSVAGDAYTAAVNDTERSPVENDVGSTETPSQAVGVAVDERATTEGGGASGSPLADLNREKERTEVVATSGIEDSEPGENPEIPPIADESVAGDTAAKNGERESVGVDGNPEGADETTKAENNDDNDTLVEATNDATASGDTEGVGQEESSQPSPSGEAAKPAEDDTLPADGSEESEVAKEDSEENIPSEDDVPEEPKANLMSREEEVWGGAGDPPRPPGEFESGTRPAKDGREPPHFDVNATSPTKFREHAN</sequence>
<protein>
    <submittedName>
        <fullName evidence="2">Duffy binding protein, putative</fullName>
    </submittedName>
</protein>
<reference evidence="2 3" key="1">
    <citation type="submission" date="2008-07" db="EMBL/GenBank/DDBJ databases">
        <authorList>
            <person name="El-Sayed N."/>
            <person name="Caler E."/>
            <person name="Inman J."/>
            <person name="Amedeo P."/>
            <person name="Hass B."/>
            <person name="Wortman J."/>
        </authorList>
    </citation>
    <scope>NUCLEOTIDE SEQUENCE [LARGE SCALE GENOMIC DNA]</scope>
    <source>
        <strain evidence="3">ATCC 50983 / TXsc</strain>
    </source>
</reference>
<name>C5KR03_PERM5</name>